<feature type="transmembrane region" description="Helical" evidence="1">
    <location>
        <begin position="148"/>
        <end position="165"/>
    </location>
</feature>
<keyword evidence="3" id="KW-1185">Reference proteome</keyword>
<keyword evidence="1" id="KW-1133">Transmembrane helix</keyword>
<dbReference type="Pfam" id="PF04854">
    <property type="entry name" value="DUF624"/>
    <property type="match status" value="1"/>
</dbReference>
<reference evidence="2" key="1">
    <citation type="submission" date="2022-07" db="EMBL/GenBank/DDBJ databases">
        <title>Complete genome of CX2.</title>
        <authorList>
            <person name="Cao G."/>
        </authorList>
    </citation>
    <scope>NUCLEOTIDE SEQUENCE</scope>
    <source>
        <strain evidence="2">CX2</strain>
    </source>
</reference>
<dbReference type="RefSeq" id="WP_255177830.1">
    <property type="nucleotide sequence ID" value="NZ_CP101462.1"/>
</dbReference>
<dbReference type="EMBL" id="CP101462">
    <property type="protein sequence ID" value="UTT43444.1"/>
    <property type="molecule type" value="Genomic_DNA"/>
</dbReference>
<keyword evidence="1" id="KW-0472">Membrane</keyword>
<dbReference type="Proteomes" id="UP001060325">
    <property type="component" value="Chromosome"/>
</dbReference>
<protein>
    <submittedName>
        <fullName evidence="2">DUF624 domain-containing protein</fullName>
    </submittedName>
</protein>
<feature type="transmembrane region" description="Helical" evidence="1">
    <location>
        <begin position="171"/>
        <end position="189"/>
    </location>
</feature>
<evidence type="ECO:0000256" key="1">
    <source>
        <dbReference type="SAM" id="Phobius"/>
    </source>
</evidence>
<feature type="transmembrane region" description="Helical" evidence="1">
    <location>
        <begin position="20"/>
        <end position="44"/>
    </location>
</feature>
<gene>
    <name evidence="2" type="ORF">NMQ00_02785</name>
</gene>
<feature type="transmembrane region" description="Helical" evidence="1">
    <location>
        <begin position="104"/>
        <end position="127"/>
    </location>
</feature>
<evidence type="ECO:0000313" key="2">
    <source>
        <dbReference type="EMBL" id="UTT43444.1"/>
    </source>
</evidence>
<dbReference type="InterPro" id="IPR006938">
    <property type="entry name" value="DUF624"/>
</dbReference>
<organism evidence="2 3">
    <name type="scientific">Exiguobacterium aurantiacum</name>
    <dbReference type="NCBI Taxonomy" id="33987"/>
    <lineage>
        <taxon>Bacteria</taxon>
        <taxon>Bacillati</taxon>
        <taxon>Bacillota</taxon>
        <taxon>Bacilli</taxon>
        <taxon>Bacillales</taxon>
        <taxon>Bacillales Family XII. Incertae Sedis</taxon>
        <taxon>Exiguobacterium</taxon>
    </lineage>
</organism>
<name>A0ABY5FPX6_9BACL</name>
<accession>A0ABY5FPX6</accession>
<proteinExistence type="predicted"/>
<feature type="transmembrane region" description="Helical" evidence="1">
    <location>
        <begin position="77"/>
        <end position="98"/>
    </location>
</feature>
<keyword evidence="1" id="KW-0812">Transmembrane</keyword>
<sequence>MNLKHEHNKLFQALEFVTSLVQLNVVFLLTILPVITLFPALYALHAVTRQWSVNQDYSVFRAYFRFFNEGVRRHYKLGIAWTLFVFVLLIDFLLIRQIDTGQTILFTGLFVIGFVFVSLSLFLFPILTHYEMKTMDALKLALFSIMRYGYIVVLALLLFTALGMLAYRSPLYLLFGFSFIVFLTMKLYLHQLDRAITSHHVDIESS</sequence>
<evidence type="ECO:0000313" key="3">
    <source>
        <dbReference type="Proteomes" id="UP001060325"/>
    </source>
</evidence>